<comment type="caution">
    <text evidence="1">The sequence shown here is derived from an EMBL/GenBank/DDBJ whole genome shotgun (WGS) entry which is preliminary data.</text>
</comment>
<reference evidence="1" key="1">
    <citation type="submission" date="2009-10" db="EMBL/GenBank/DDBJ databases">
        <title>Diversity of trophic interactions inside an arsenic-rich microbial ecosystem.</title>
        <authorList>
            <person name="Bertin P.N."/>
            <person name="Heinrich-Salmeron A."/>
            <person name="Pelletier E."/>
            <person name="Goulhen-Chollet F."/>
            <person name="Arsene-Ploetze F."/>
            <person name="Gallien S."/>
            <person name="Calteau A."/>
            <person name="Vallenet D."/>
            <person name="Casiot C."/>
            <person name="Chane-Woon-Ming B."/>
            <person name="Giloteaux L."/>
            <person name="Barakat M."/>
            <person name="Bonnefoy V."/>
            <person name="Bruneel O."/>
            <person name="Chandler M."/>
            <person name="Cleiss J."/>
            <person name="Duran R."/>
            <person name="Elbaz-Poulichet F."/>
            <person name="Fonknechten N."/>
            <person name="Lauga B."/>
            <person name="Mornico D."/>
            <person name="Ortet P."/>
            <person name="Schaeffer C."/>
            <person name="Siguier P."/>
            <person name="Alexander Thil Smith A."/>
            <person name="Van Dorsselaer A."/>
            <person name="Weissenbach J."/>
            <person name="Medigue C."/>
            <person name="Le Paslier D."/>
        </authorList>
    </citation>
    <scope>NUCLEOTIDE SEQUENCE</scope>
</reference>
<evidence type="ECO:0008006" key="2">
    <source>
        <dbReference type="Google" id="ProtNLM"/>
    </source>
</evidence>
<sequence length="274" mass="30632">MQATTLVVCQTRQVLLQGEPLPIEGQPTPRFGARVSSRRTGRFGRALDSLLLRERRETPELLDAEAMDAETLKRAYRELQLLHGWLGNTAAMLRLLRADGTGKKLKVLDIGCGQGAFLVLIRQRLGHDGIGFDLRSMSVDASIPIVEGNAATDALPRADVAICVVMAHHLEPLELKAMIVNVAQSADRLILLDLVRHPVPLALFRVFVSPLLSRINALDGQTSIRRAYTPRELLAIFRDALQESKRPVEQRKHTVAPLWIRQIVDVRWGDRKEQ</sequence>
<evidence type="ECO:0000313" key="1">
    <source>
        <dbReference type="EMBL" id="CBI07085.1"/>
    </source>
</evidence>
<organism evidence="1">
    <name type="scientific">mine drainage metagenome</name>
    <dbReference type="NCBI Taxonomy" id="410659"/>
    <lineage>
        <taxon>unclassified sequences</taxon>
        <taxon>metagenomes</taxon>
        <taxon>ecological metagenomes</taxon>
    </lineage>
</organism>
<protein>
    <recommendedName>
        <fullName evidence="2">Methyltransferase domain-containing protein</fullName>
    </recommendedName>
</protein>
<dbReference type="SUPFAM" id="SSF53335">
    <property type="entry name" value="S-adenosyl-L-methionine-dependent methyltransferases"/>
    <property type="match status" value="1"/>
</dbReference>
<dbReference type="InterPro" id="IPR029063">
    <property type="entry name" value="SAM-dependent_MTases_sf"/>
</dbReference>
<dbReference type="AlphaFoldDB" id="E6QIL9"/>
<dbReference type="CDD" id="cd02440">
    <property type="entry name" value="AdoMet_MTases"/>
    <property type="match status" value="1"/>
</dbReference>
<gene>
    <name evidence="1" type="ORF">CARN6_0394</name>
</gene>
<dbReference type="Pfam" id="PF13489">
    <property type="entry name" value="Methyltransf_23"/>
    <property type="match status" value="1"/>
</dbReference>
<name>E6QIL9_9ZZZZ</name>
<dbReference type="Gene3D" id="3.40.50.150">
    <property type="entry name" value="Vaccinia Virus protein VP39"/>
    <property type="match status" value="1"/>
</dbReference>
<accession>E6QIL9</accession>
<proteinExistence type="predicted"/>
<dbReference type="EMBL" id="CABQ01000060">
    <property type="protein sequence ID" value="CBI07085.1"/>
    <property type="molecule type" value="Genomic_DNA"/>
</dbReference>